<reference evidence="2 3" key="1">
    <citation type="submission" date="2024-03" db="EMBL/GenBank/DDBJ databases">
        <title>Novel Streptomyces species of biotechnological and ecological value are a feature of Machair soil.</title>
        <authorList>
            <person name="Prole J.R."/>
            <person name="Goodfellow M."/>
            <person name="Allenby N."/>
            <person name="Ward A.C."/>
        </authorList>
    </citation>
    <scope>NUCLEOTIDE SEQUENCE [LARGE SCALE GENOMIC DNA]</scope>
    <source>
        <strain evidence="2 3">MS1.HAVA.3</strain>
    </source>
</reference>
<organism evidence="2 3">
    <name type="scientific">Streptomyces caledonius</name>
    <dbReference type="NCBI Taxonomy" id="3134107"/>
    <lineage>
        <taxon>Bacteria</taxon>
        <taxon>Bacillati</taxon>
        <taxon>Actinomycetota</taxon>
        <taxon>Actinomycetes</taxon>
        <taxon>Kitasatosporales</taxon>
        <taxon>Streptomycetaceae</taxon>
        <taxon>Streptomyces</taxon>
    </lineage>
</organism>
<evidence type="ECO:0000313" key="3">
    <source>
        <dbReference type="Proteomes" id="UP001382904"/>
    </source>
</evidence>
<dbReference type="Proteomes" id="UP001382904">
    <property type="component" value="Unassembled WGS sequence"/>
</dbReference>
<name>A0ABU8U8X7_9ACTN</name>
<dbReference type="EMBL" id="JBBKAM010000002">
    <property type="protein sequence ID" value="MEJ8643613.1"/>
    <property type="molecule type" value="Genomic_DNA"/>
</dbReference>
<evidence type="ECO:0000256" key="1">
    <source>
        <dbReference type="SAM" id="MobiDB-lite"/>
    </source>
</evidence>
<feature type="region of interest" description="Disordered" evidence="1">
    <location>
        <begin position="64"/>
        <end position="87"/>
    </location>
</feature>
<gene>
    <name evidence="2" type="ORF">WKI68_24025</name>
</gene>
<proteinExistence type="predicted"/>
<comment type="caution">
    <text evidence="2">The sequence shown here is derived from an EMBL/GenBank/DDBJ whole genome shotgun (WGS) entry which is preliminary data.</text>
</comment>
<sequence length="87" mass="9004">MPDLAFGIHQVILDGEAKEDGTPVTSVVLVKLDTAGESQARTSYQGRVEEIADALDRAGCQPRPAVTACGPSAPASESRLGTTYSAT</sequence>
<evidence type="ECO:0000313" key="2">
    <source>
        <dbReference type="EMBL" id="MEJ8643613.1"/>
    </source>
</evidence>
<protein>
    <submittedName>
        <fullName evidence="2">Uncharacterized protein</fullName>
    </submittedName>
</protein>
<accession>A0ABU8U8X7</accession>
<keyword evidence="3" id="KW-1185">Reference proteome</keyword>